<dbReference type="Pfam" id="PF00022">
    <property type="entry name" value="Actin"/>
    <property type="match status" value="1"/>
</dbReference>
<proteinExistence type="predicted"/>
<protein>
    <submittedName>
        <fullName evidence="1">Actin-related protein 3</fullName>
    </submittedName>
</protein>
<dbReference type="InterPro" id="IPR004000">
    <property type="entry name" value="Actin"/>
</dbReference>
<dbReference type="InterPro" id="IPR043129">
    <property type="entry name" value="ATPase_NBD"/>
</dbReference>
<reference evidence="1" key="1">
    <citation type="submission" date="2018-05" db="EMBL/GenBank/DDBJ databases">
        <title>Draft genome of Mucuna pruriens seed.</title>
        <authorList>
            <person name="Nnadi N.E."/>
            <person name="Vos R."/>
            <person name="Hasami M.H."/>
            <person name="Devisetty U.K."/>
            <person name="Aguiy J.C."/>
        </authorList>
    </citation>
    <scope>NUCLEOTIDE SEQUENCE [LARGE SCALE GENOMIC DNA]</scope>
    <source>
        <strain evidence="1">JCA_2017</strain>
    </source>
</reference>
<dbReference type="OrthoDB" id="372624at2759"/>
<dbReference type="EMBL" id="QJKJ01005649">
    <property type="protein sequence ID" value="RDX89510.1"/>
    <property type="molecule type" value="Genomic_DNA"/>
</dbReference>
<sequence length="335" mass="37967">MKAPSFAFKSSFFETLHSLSSEVGNLKPLIKALTTDTSKDGRLDITNQALQLLGGTQLGVVVDVGDETTHVIPVADGYAIGSSIKSIPIVGKDVTLFVQQVMREIGEHVPPKDSFEVAWKVKEMYCYTCSDIVKHDKELAKYIKHWRGIKPKTGASYSCDICYEQFLGPKEEEQRLRKVALNISEDVKKFWTKIGKLILYEHQMELDEKKKGQTERYSTMLVENLVDPYKSVENNFAEHHMSIQCKDVHGDIINEPKEAVVGSGLLKSMLKYGILRFRAYVSPKILKERLLSNSNLFLKGTQSMKEKKQKEVHHVQDIGQGQDSYQNLKKSCSYN</sequence>
<feature type="non-terminal residue" evidence="1">
    <location>
        <position position="1"/>
    </location>
</feature>
<dbReference type="PANTHER" id="PTHR11937">
    <property type="entry name" value="ACTIN"/>
    <property type="match status" value="1"/>
</dbReference>
<evidence type="ECO:0000313" key="2">
    <source>
        <dbReference type="Proteomes" id="UP000257109"/>
    </source>
</evidence>
<dbReference type="AlphaFoldDB" id="A0A371GG82"/>
<dbReference type="STRING" id="157652.A0A371GG82"/>
<dbReference type="Gene3D" id="3.90.640.10">
    <property type="entry name" value="Actin, Chain A, domain 4"/>
    <property type="match status" value="1"/>
</dbReference>
<organism evidence="1 2">
    <name type="scientific">Mucuna pruriens</name>
    <name type="common">Velvet bean</name>
    <name type="synonym">Dolichos pruriens</name>
    <dbReference type="NCBI Taxonomy" id="157652"/>
    <lineage>
        <taxon>Eukaryota</taxon>
        <taxon>Viridiplantae</taxon>
        <taxon>Streptophyta</taxon>
        <taxon>Embryophyta</taxon>
        <taxon>Tracheophyta</taxon>
        <taxon>Spermatophyta</taxon>
        <taxon>Magnoliopsida</taxon>
        <taxon>eudicotyledons</taxon>
        <taxon>Gunneridae</taxon>
        <taxon>Pentapetalae</taxon>
        <taxon>rosids</taxon>
        <taxon>fabids</taxon>
        <taxon>Fabales</taxon>
        <taxon>Fabaceae</taxon>
        <taxon>Papilionoideae</taxon>
        <taxon>50 kb inversion clade</taxon>
        <taxon>NPAAA clade</taxon>
        <taxon>indigoferoid/millettioid clade</taxon>
        <taxon>Phaseoleae</taxon>
        <taxon>Mucuna</taxon>
    </lineage>
</organism>
<dbReference type="Proteomes" id="UP000257109">
    <property type="component" value="Unassembled WGS sequence"/>
</dbReference>
<comment type="caution">
    <text evidence="1">The sequence shown here is derived from an EMBL/GenBank/DDBJ whole genome shotgun (WGS) entry which is preliminary data.</text>
</comment>
<evidence type="ECO:0000313" key="1">
    <source>
        <dbReference type="EMBL" id="RDX89510.1"/>
    </source>
</evidence>
<accession>A0A371GG82</accession>
<gene>
    <name evidence="1" type="primary">ARP3</name>
    <name evidence="1" type="ORF">CR513_28756</name>
</gene>
<name>A0A371GG82_MUCPR</name>
<dbReference type="SUPFAM" id="SSF53067">
    <property type="entry name" value="Actin-like ATPase domain"/>
    <property type="match status" value="1"/>
</dbReference>
<keyword evidence="2" id="KW-1185">Reference proteome</keyword>